<name>A0A850Q5T7_9RHOB</name>
<sequence>MASGFPAGESSSRGDANVTVLVVEDDIVDQEIVQRSFKRAKLSHPLIFAENGFEALKIMRGEHPKTKIQGPYMVLLDLNMPVMDGFEVLEEMRSDRELRDKVVFVLSTSDDEGDVKRAYSRGISGYIQKGDISEGFSEATKMLSSFSNVVIMP</sequence>
<evidence type="ECO:0000313" key="3">
    <source>
        <dbReference type="EMBL" id="NVO21779.1"/>
    </source>
</evidence>
<accession>A0A850Q5T7</accession>
<gene>
    <name evidence="4" type="ORF">HJ526_04300</name>
    <name evidence="3" type="ORF">HJ536_00275</name>
</gene>
<dbReference type="EMBL" id="JABCJE010000001">
    <property type="protein sequence ID" value="NVO21779.1"/>
    <property type="molecule type" value="Genomic_DNA"/>
</dbReference>
<dbReference type="PROSITE" id="PS50110">
    <property type="entry name" value="RESPONSE_REGULATORY"/>
    <property type="match status" value="1"/>
</dbReference>
<dbReference type="Gene3D" id="3.40.50.2300">
    <property type="match status" value="1"/>
</dbReference>
<dbReference type="Proteomes" id="UP000523601">
    <property type="component" value="Unassembled WGS sequence"/>
</dbReference>
<dbReference type="InterPro" id="IPR011006">
    <property type="entry name" value="CheY-like_superfamily"/>
</dbReference>
<keyword evidence="1" id="KW-0597">Phosphoprotein</keyword>
<dbReference type="InterPro" id="IPR052893">
    <property type="entry name" value="TCS_response_regulator"/>
</dbReference>
<dbReference type="EMBL" id="JABCJD010000001">
    <property type="protein sequence ID" value="NVO26632.1"/>
    <property type="molecule type" value="Genomic_DNA"/>
</dbReference>
<dbReference type="AlphaFoldDB" id="A0A850Q5T7"/>
<evidence type="ECO:0000259" key="2">
    <source>
        <dbReference type="PROSITE" id="PS50110"/>
    </source>
</evidence>
<dbReference type="GO" id="GO:0000160">
    <property type="term" value="P:phosphorelay signal transduction system"/>
    <property type="evidence" value="ECO:0007669"/>
    <property type="project" value="InterPro"/>
</dbReference>
<feature type="modified residue" description="4-aspartylphosphate" evidence="1">
    <location>
        <position position="77"/>
    </location>
</feature>
<feature type="domain" description="Response regulatory" evidence="2">
    <location>
        <begin position="19"/>
        <end position="144"/>
    </location>
</feature>
<dbReference type="Proteomes" id="UP000592216">
    <property type="component" value="Unassembled WGS sequence"/>
</dbReference>
<evidence type="ECO:0000313" key="6">
    <source>
        <dbReference type="Proteomes" id="UP000592216"/>
    </source>
</evidence>
<dbReference type="SMART" id="SM00448">
    <property type="entry name" value="REC"/>
    <property type="match status" value="1"/>
</dbReference>
<comment type="caution">
    <text evidence="3">The sequence shown here is derived from an EMBL/GenBank/DDBJ whole genome shotgun (WGS) entry which is preliminary data.</text>
</comment>
<organism evidence="3 6">
    <name type="scientific">Donghicola mangrovi</name>
    <dbReference type="NCBI Taxonomy" id="2729614"/>
    <lineage>
        <taxon>Bacteria</taxon>
        <taxon>Pseudomonadati</taxon>
        <taxon>Pseudomonadota</taxon>
        <taxon>Alphaproteobacteria</taxon>
        <taxon>Rhodobacterales</taxon>
        <taxon>Roseobacteraceae</taxon>
        <taxon>Donghicola</taxon>
    </lineage>
</organism>
<proteinExistence type="predicted"/>
<dbReference type="PANTHER" id="PTHR44520:SF2">
    <property type="entry name" value="RESPONSE REGULATOR RCP1"/>
    <property type="match status" value="1"/>
</dbReference>
<evidence type="ECO:0000313" key="4">
    <source>
        <dbReference type="EMBL" id="NVO26632.1"/>
    </source>
</evidence>
<dbReference type="CDD" id="cd17557">
    <property type="entry name" value="REC_Rcp-like"/>
    <property type="match status" value="1"/>
</dbReference>
<evidence type="ECO:0000256" key="1">
    <source>
        <dbReference type="PROSITE-ProRule" id="PRU00169"/>
    </source>
</evidence>
<dbReference type="PANTHER" id="PTHR44520">
    <property type="entry name" value="RESPONSE REGULATOR RCP1-RELATED"/>
    <property type="match status" value="1"/>
</dbReference>
<reference evidence="5 6" key="1">
    <citation type="submission" date="2020-04" db="EMBL/GenBank/DDBJ databases">
        <title>Donghicola sp., a member of the Rhodobacteraceae family isolated from mangrove forest in Thailand.</title>
        <authorList>
            <person name="Charoenyingcharoen P."/>
            <person name="Yukphan P."/>
        </authorList>
    </citation>
    <scope>NUCLEOTIDE SEQUENCE [LARGE SCALE GENOMIC DNA]</scope>
    <source>
        <strain evidence="3 6">B5-SW-15</strain>
        <strain evidence="4 5">C2-DW-16</strain>
    </source>
</reference>
<evidence type="ECO:0000313" key="5">
    <source>
        <dbReference type="Proteomes" id="UP000523601"/>
    </source>
</evidence>
<protein>
    <submittedName>
        <fullName evidence="3">Response regulator</fullName>
    </submittedName>
</protein>
<dbReference type="Pfam" id="PF00072">
    <property type="entry name" value="Response_reg"/>
    <property type="match status" value="1"/>
</dbReference>
<dbReference type="SUPFAM" id="SSF52172">
    <property type="entry name" value="CheY-like"/>
    <property type="match status" value="1"/>
</dbReference>
<dbReference type="InterPro" id="IPR001789">
    <property type="entry name" value="Sig_transdc_resp-reg_receiver"/>
</dbReference>
<dbReference type="RefSeq" id="WP_176853005.1">
    <property type="nucleotide sequence ID" value="NZ_JABCJD010000001.1"/>
</dbReference>
<keyword evidence="5" id="KW-1185">Reference proteome</keyword>